<dbReference type="Gene3D" id="3.40.50.1220">
    <property type="entry name" value="TPP-binding domain"/>
    <property type="match status" value="1"/>
</dbReference>
<evidence type="ECO:0000313" key="7">
    <source>
        <dbReference type="EMBL" id="QSO46557.1"/>
    </source>
</evidence>
<keyword evidence="8" id="KW-1185">Reference proteome</keyword>
<dbReference type="PANTHER" id="PTHR18968">
    <property type="entry name" value="THIAMINE PYROPHOSPHATE ENZYMES"/>
    <property type="match status" value="1"/>
</dbReference>
<gene>
    <name evidence="7" type="ORF">JZ786_19140</name>
</gene>
<dbReference type="SUPFAM" id="SSF52467">
    <property type="entry name" value="DHS-like NAD/FAD-binding domain"/>
    <property type="match status" value="1"/>
</dbReference>
<dbReference type="InterPro" id="IPR012001">
    <property type="entry name" value="Thiamin_PyroP_enz_TPP-bd_dom"/>
</dbReference>
<organism evidence="7 8">
    <name type="scientific">Alicyclobacillus mengziensis</name>
    <dbReference type="NCBI Taxonomy" id="2931921"/>
    <lineage>
        <taxon>Bacteria</taxon>
        <taxon>Bacillati</taxon>
        <taxon>Bacillota</taxon>
        <taxon>Bacilli</taxon>
        <taxon>Bacillales</taxon>
        <taxon>Alicyclobacillaceae</taxon>
        <taxon>Alicyclobacillus</taxon>
    </lineage>
</organism>
<feature type="domain" description="Thiamine pyrophosphate enzyme TPP-binding" evidence="5">
    <location>
        <begin position="403"/>
        <end position="558"/>
    </location>
</feature>
<feature type="domain" description="Thiamine pyrophosphate enzyme N-terminal TPP-binding" evidence="6">
    <location>
        <begin position="5"/>
        <end position="118"/>
    </location>
</feature>
<dbReference type="CDD" id="cd07035">
    <property type="entry name" value="TPP_PYR_POX_like"/>
    <property type="match status" value="1"/>
</dbReference>
<dbReference type="EMBL" id="CP071182">
    <property type="protein sequence ID" value="QSO46557.1"/>
    <property type="molecule type" value="Genomic_DNA"/>
</dbReference>
<evidence type="ECO:0000259" key="6">
    <source>
        <dbReference type="Pfam" id="PF02776"/>
    </source>
</evidence>
<evidence type="ECO:0000259" key="4">
    <source>
        <dbReference type="Pfam" id="PF00205"/>
    </source>
</evidence>
<dbReference type="GO" id="GO:0009097">
    <property type="term" value="P:isoleucine biosynthetic process"/>
    <property type="evidence" value="ECO:0007669"/>
    <property type="project" value="TreeGrafter"/>
</dbReference>
<name>A0A9X7VXZ7_9BACL</name>
<accession>A0A9X7VXZ7</accession>
<dbReference type="Gene3D" id="3.40.50.970">
    <property type="match status" value="2"/>
</dbReference>
<dbReference type="GO" id="GO:0000287">
    <property type="term" value="F:magnesium ion binding"/>
    <property type="evidence" value="ECO:0007669"/>
    <property type="project" value="InterPro"/>
</dbReference>
<protein>
    <submittedName>
        <fullName evidence="7">Thiamine pyrophosphate-binding protein</fullName>
    </submittedName>
</protein>
<dbReference type="InterPro" id="IPR029061">
    <property type="entry name" value="THDP-binding"/>
</dbReference>
<evidence type="ECO:0000313" key="8">
    <source>
        <dbReference type="Proteomes" id="UP000663505"/>
    </source>
</evidence>
<dbReference type="RefSeq" id="WP_206655925.1">
    <property type="nucleotide sequence ID" value="NZ_CP071182.1"/>
</dbReference>
<feature type="domain" description="Thiamine pyrophosphate enzyme central" evidence="4">
    <location>
        <begin position="200"/>
        <end position="338"/>
    </location>
</feature>
<evidence type="ECO:0000256" key="3">
    <source>
        <dbReference type="RuleBase" id="RU362132"/>
    </source>
</evidence>
<proteinExistence type="inferred from homology"/>
<dbReference type="InterPro" id="IPR012000">
    <property type="entry name" value="Thiamin_PyroP_enz_cen_dom"/>
</dbReference>
<dbReference type="AlphaFoldDB" id="A0A9X7VXZ7"/>
<dbReference type="GO" id="GO:0009099">
    <property type="term" value="P:L-valine biosynthetic process"/>
    <property type="evidence" value="ECO:0007669"/>
    <property type="project" value="TreeGrafter"/>
</dbReference>
<dbReference type="SUPFAM" id="SSF52518">
    <property type="entry name" value="Thiamin diphosphate-binding fold (THDP-binding)"/>
    <property type="match status" value="2"/>
</dbReference>
<dbReference type="Pfam" id="PF02775">
    <property type="entry name" value="TPP_enzyme_C"/>
    <property type="match status" value="1"/>
</dbReference>
<dbReference type="PANTHER" id="PTHR18968:SF167">
    <property type="entry name" value="ACETOLACTATE SYNTHASE LARGE SUBUNIT ILVB2-RELATED"/>
    <property type="match status" value="1"/>
</dbReference>
<dbReference type="KEGG" id="afx:JZ786_19140"/>
<dbReference type="Proteomes" id="UP000663505">
    <property type="component" value="Chromosome"/>
</dbReference>
<evidence type="ECO:0000259" key="5">
    <source>
        <dbReference type="Pfam" id="PF02775"/>
    </source>
</evidence>
<dbReference type="InterPro" id="IPR045229">
    <property type="entry name" value="TPP_enz"/>
</dbReference>
<dbReference type="GO" id="GO:0005948">
    <property type="term" value="C:acetolactate synthase complex"/>
    <property type="evidence" value="ECO:0007669"/>
    <property type="project" value="TreeGrafter"/>
</dbReference>
<evidence type="ECO:0000256" key="1">
    <source>
        <dbReference type="ARBA" id="ARBA00007812"/>
    </source>
</evidence>
<reference evidence="7 8" key="1">
    <citation type="submission" date="2021-02" db="EMBL/GenBank/DDBJ databases">
        <title>Alicyclobacillus curvatus sp. nov. and Alicyclobacillus mengziensis sp. nov., two acidophilic bacteria isolated from acid mine drainage.</title>
        <authorList>
            <person name="Huang Y."/>
        </authorList>
    </citation>
    <scope>NUCLEOTIDE SEQUENCE [LARGE SCALE GENOMIC DNA]</scope>
    <source>
        <strain evidence="7 8">S30H14</strain>
    </source>
</reference>
<dbReference type="Pfam" id="PF00205">
    <property type="entry name" value="TPP_enzyme_M"/>
    <property type="match status" value="1"/>
</dbReference>
<dbReference type="GO" id="GO:0003984">
    <property type="term" value="F:acetolactate synthase activity"/>
    <property type="evidence" value="ECO:0007669"/>
    <property type="project" value="TreeGrafter"/>
</dbReference>
<comment type="similarity">
    <text evidence="1 3">Belongs to the TPP enzyme family.</text>
</comment>
<keyword evidence="2 3" id="KW-0786">Thiamine pyrophosphate</keyword>
<dbReference type="InterPro" id="IPR011766">
    <property type="entry name" value="TPP_enzyme_TPP-bd"/>
</dbReference>
<dbReference type="Pfam" id="PF02776">
    <property type="entry name" value="TPP_enzyme_N"/>
    <property type="match status" value="1"/>
</dbReference>
<dbReference type="GO" id="GO:0030976">
    <property type="term" value="F:thiamine pyrophosphate binding"/>
    <property type="evidence" value="ECO:0007669"/>
    <property type="project" value="InterPro"/>
</dbReference>
<sequence length="583" mass="63420">MAKLRGAQIVVASLVAQGIEYIAGIPGHTVLDLVEAIRERQDEIKPILVRNEETAAFMADAYFRTTGKPMAIYGHNSVGSANLLTGVLNAYLDSSAIIVITGQVWSRNQGRGAYQELSRKQDAATSQMFEHAVKRTWHVDRPERLPEIMARAYKTAITGRPGPVHIDITQDAFVEWADCEIPRPQTYRVHDRPVGDKAALKRAVELLMAAERPAIVAGGGATLSEAGDEIRKLAEALQAPIVTTVPGKGSVPENHPLSFGINGWVGSYVANRVSTEADVLLAVGTRLSEVGASSWIQGKTYSIPDTKLIQIDIDYDEIAKFYPVEVGVVGDARNTIAAMTELVTAQQLRPRTSDWLDSLNAEQRSWDERTQADKVSDSVPLNPGRLLAELIPLMDENDIIIGDVGNAHKWIAQQYPAFKPRTVISTMGGAAMGFGPCGALGAQLAHPDSKVVCWAGDGGLTMVIHALITAAEYRLPVVYVVLNDFAYGAVKRPQEMRYGLEKTLFSEFRYEGNQDEYRLDLAAVAVAMGISAEVVEHPEQIRAAYERAFRANGPYLIDARTNVDAYVPMGGGVFALPPVSDPC</sequence>
<dbReference type="InterPro" id="IPR029035">
    <property type="entry name" value="DHS-like_NAD/FAD-binding_dom"/>
</dbReference>
<evidence type="ECO:0000256" key="2">
    <source>
        <dbReference type="ARBA" id="ARBA00023052"/>
    </source>
</evidence>
<dbReference type="GO" id="GO:0050660">
    <property type="term" value="F:flavin adenine dinucleotide binding"/>
    <property type="evidence" value="ECO:0007669"/>
    <property type="project" value="TreeGrafter"/>
</dbReference>